<feature type="disulfide bond" evidence="5">
    <location>
        <begin position="277"/>
        <end position="286"/>
    </location>
</feature>
<dbReference type="SMART" id="SM00051">
    <property type="entry name" value="DSL"/>
    <property type="match status" value="1"/>
</dbReference>
<dbReference type="EMBL" id="CAJHNH020000184">
    <property type="protein sequence ID" value="CAG5115931.1"/>
    <property type="molecule type" value="Genomic_DNA"/>
</dbReference>
<evidence type="ECO:0000256" key="6">
    <source>
        <dbReference type="PROSITE-ProRule" id="PRU00377"/>
    </source>
</evidence>
<dbReference type="InterPro" id="IPR001881">
    <property type="entry name" value="EGF-like_Ca-bd_dom"/>
</dbReference>
<dbReference type="Gene3D" id="2.10.25.140">
    <property type="match status" value="1"/>
</dbReference>
<dbReference type="Pfam" id="PF01414">
    <property type="entry name" value="DSL"/>
    <property type="match status" value="1"/>
</dbReference>
<reference evidence="10" key="1">
    <citation type="submission" date="2021-04" db="EMBL/GenBank/DDBJ databases">
        <authorList>
            <consortium name="Molecular Ecology Group"/>
        </authorList>
    </citation>
    <scope>NUCLEOTIDE SEQUENCE</scope>
</reference>
<dbReference type="FunFam" id="2.10.25.10:FF:000610">
    <property type="entry name" value="protein HEG homolog 1 isoform X1"/>
    <property type="match status" value="1"/>
</dbReference>
<dbReference type="PANTHER" id="PTHR12916:SF9">
    <property type="entry name" value="NEUROGENIC LOCUS NOTCH HOMOLOG PROTEIN 1-RELATED"/>
    <property type="match status" value="1"/>
</dbReference>
<keyword evidence="7" id="KW-0472">Membrane</keyword>
<evidence type="ECO:0000259" key="9">
    <source>
        <dbReference type="PROSITE" id="PS51051"/>
    </source>
</evidence>
<feature type="disulfide bond" evidence="5">
    <location>
        <begin position="216"/>
        <end position="226"/>
    </location>
</feature>
<proteinExistence type="predicted"/>
<dbReference type="FunFam" id="2.10.25.140:FF:000001">
    <property type="entry name" value="Delta-like protein"/>
    <property type="match status" value="1"/>
</dbReference>
<dbReference type="GO" id="GO:0016020">
    <property type="term" value="C:membrane"/>
    <property type="evidence" value="ECO:0007669"/>
    <property type="project" value="UniProtKB-SubCell"/>
</dbReference>
<keyword evidence="2 5" id="KW-0245">EGF-like domain</keyword>
<evidence type="ECO:0000256" key="5">
    <source>
        <dbReference type="PROSITE-ProRule" id="PRU00076"/>
    </source>
</evidence>
<comment type="caution">
    <text evidence="5">Lacks conserved residue(s) required for the propagation of feature annotation.</text>
</comment>
<comment type="function">
    <text evidence="7">Putative Notch ligand involved in the mediation of Notch signaling.</text>
</comment>
<dbReference type="PROSITE" id="PS51051">
    <property type="entry name" value="DSL"/>
    <property type="match status" value="1"/>
</dbReference>
<feature type="disulfide bond" evidence="6">
    <location>
        <begin position="200"/>
        <end position="209"/>
    </location>
</feature>
<feature type="disulfide bond" evidence="5">
    <location>
        <begin position="258"/>
        <end position="275"/>
    </location>
</feature>
<dbReference type="InterPro" id="IPR000152">
    <property type="entry name" value="EGF-type_Asp/Asn_hydroxyl_site"/>
</dbReference>
<comment type="caution">
    <text evidence="10">The sequence shown here is derived from an EMBL/GenBank/DDBJ whole genome shotgun (WGS) entry which is preliminary data.</text>
</comment>
<dbReference type="SMART" id="SM00181">
    <property type="entry name" value="EGF"/>
    <property type="match status" value="2"/>
</dbReference>
<name>A0A8S3YKG4_9EUPU</name>
<dbReference type="Gene3D" id="2.10.25.10">
    <property type="entry name" value="Laminin"/>
    <property type="match status" value="2"/>
</dbReference>
<dbReference type="CDD" id="cd00054">
    <property type="entry name" value="EGF_CA"/>
    <property type="match status" value="2"/>
</dbReference>
<feature type="domain" description="EGF-like" evidence="8">
    <location>
        <begin position="249"/>
        <end position="287"/>
    </location>
</feature>
<sequence length="317" mass="35896">MNSNAELKVIYGNSCPTVGGTGHIDVHFLEYSDTCWEDLNTNRCDPMFTFCLSTPQKGRLKVDNCNYDSTAQSADVFGNTNYINTEHLTSIGGLKNPWSVQVQKFIEPSVMLVVQVIDADYIDDDHMQTFAKTLTETVWPDKEHSIWENRIMSQNSHTIKFKVRMYCDPYYYTSACDKYCKPDDSSSGHFTCDANGDKICMPGWQGSQCTEDTDECALGFCVRGTCKNTPGDYSCDCPEHYTGKNCSYLKNPCQEQPCLNGGTCFAHATEHVYICQCMPNWEGINCQMFALRLPWKNHVNIVGSVTPTRILTRYPQY</sequence>
<keyword evidence="3 7" id="KW-0677">Repeat</keyword>
<keyword evidence="11" id="KW-1185">Reference proteome</keyword>
<protein>
    <recommendedName>
        <fullName evidence="7">Delta-like protein</fullName>
    </recommendedName>
</protein>
<gene>
    <name evidence="10" type="ORF">CUNI_LOCUS1489</name>
</gene>
<dbReference type="InterPro" id="IPR018097">
    <property type="entry name" value="EGF_Ca-bd_CS"/>
</dbReference>
<keyword evidence="1 7" id="KW-0217">Developmental protein</keyword>
<dbReference type="PROSITE" id="PS50026">
    <property type="entry name" value="EGF_3"/>
    <property type="match status" value="2"/>
</dbReference>
<feature type="domain" description="EGF-like" evidence="8">
    <location>
        <begin position="212"/>
        <end position="247"/>
    </location>
</feature>
<dbReference type="GO" id="GO:0005112">
    <property type="term" value="F:Notch binding"/>
    <property type="evidence" value="ECO:0007669"/>
    <property type="project" value="TreeGrafter"/>
</dbReference>
<evidence type="ECO:0000256" key="7">
    <source>
        <dbReference type="RuleBase" id="RU280815"/>
    </source>
</evidence>
<evidence type="ECO:0000256" key="2">
    <source>
        <dbReference type="ARBA" id="ARBA00022536"/>
    </source>
</evidence>
<dbReference type="GO" id="GO:0007219">
    <property type="term" value="P:Notch signaling pathway"/>
    <property type="evidence" value="ECO:0007669"/>
    <property type="project" value="TreeGrafter"/>
</dbReference>
<dbReference type="OrthoDB" id="6250255at2759"/>
<dbReference type="Proteomes" id="UP000678393">
    <property type="component" value="Unassembled WGS sequence"/>
</dbReference>
<accession>A0A8S3YKG4</accession>
<dbReference type="InterPro" id="IPR000742">
    <property type="entry name" value="EGF"/>
</dbReference>
<feature type="disulfide bond" evidence="5">
    <location>
        <begin position="237"/>
        <end position="246"/>
    </location>
</feature>
<evidence type="ECO:0000259" key="8">
    <source>
        <dbReference type="PROSITE" id="PS50026"/>
    </source>
</evidence>
<dbReference type="PROSITE" id="PS00022">
    <property type="entry name" value="EGF_1"/>
    <property type="match status" value="2"/>
</dbReference>
<dbReference type="PROSITE" id="PS01187">
    <property type="entry name" value="EGF_CA"/>
    <property type="match status" value="1"/>
</dbReference>
<keyword evidence="4 5" id="KW-1015">Disulfide bond</keyword>
<dbReference type="SUPFAM" id="SSF57184">
    <property type="entry name" value="Growth factor receptor domain"/>
    <property type="match status" value="1"/>
</dbReference>
<keyword evidence="7" id="KW-0732">Signal</keyword>
<keyword evidence="7" id="KW-0812">Transmembrane</keyword>
<evidence type="ECO:0000313" key="10">
    <source>
        <dbReference type="EMBL" id="CAG5115931.1"/>
    </source>
</evidence>
<keyword evidence="7" id="KW-1133">Transmembrane helix</keyword>
<evidence type="ECO:0000256" key="4">
    <source>
        <dbReference type="ARBA" id="ARBA00023157"/>
    </source>
</evidence>
<dbReference type="SMART" id="SM00179">
    <property type="entry name" value="EGF_CA"/>
    <property type="match status" value="2"/>
</dbReference>
<dbReference type="SUPFAM" id="SSF57196">
    <property type="entry name" value="EGF/Laminin"/>
    <property type="match status" value="1"/>
</dbReference>
<dbReference type="InterPro" id="IPR009030">
    <property type="entry name" value="Growth_fac_rcpt_cys_sf"/>
</dbReference>
<evidence type="ECO:0000256" key="1">
    <source>
        <dbReference type="ARBA" id="ARBA00022473"/>
    </source>
</evidence>
<dbReference type="Pfam" id="PF00008">
    <property type="entry name" value="EGF"/>
    <property type="match status" value="2"/>
</dbReference>
<feature type="domain" description="DSL" evidence="9">
    <location>
        <begin position="165"/>
        <end position="209"/>
    </location>
</feature>
<comment type="subcellular location">
    <subcellularLocation>
        <location evidence="7">Membrane</location>
        <topology evidence="7">Single-pass type I membrane protein</topology>
    </subcellularLocation>
</comment>
<dbReference type="PANTHER" id="PTHR12916">
    <property type="entry name" value="CYTOCHROME C OXIDASE POLYPEPTIDE VIC-2"/>
    <property type="match status" value="1"/>
</dbReference>
<dbReference type="GO" id="GO:0005509">
    <property type="term" value="F:calcium ion binding"/>
    <property type="evidence" value="ECO:0007669"/>
    <property type="project" value="InterPro"/>
</dbReference>
<evidence type="ECO:0000256" key="3">
    <source>
        <dbReference type="ARBA" id="ARBA00022737"/>
    </source>
</evidence>
<dbReference type="InterPro" id="IPR001774">
    <property type="entry name" value="DSL"/>
</dbReference>
<dbReference type="AlphaFoldDB" id="A0A8S3YKG4"/>
<dbReference type="PROSITE" id="PS00010">
    <property type="entry name" value="ASX_HYDROXYL"/>
    <property type="match status" value="1"/>
</dbReference>
<evidence type="ECO:0000313" key="11">
    <source>
        <dbReference type="Proteomes" id="UP000678393"/>
    </source>
</evidence>
<feature type="disulfide bond" evidence="6">
    <location>
        <begin position="167"/>
        <end position="176"/>
    </location>
</feature>
<feature type="disulfide bond" evidence="6">
    <location>
        <begin position="180"/>
        <end position="192"/>
    </location>
</feature>
<organism evidence="10 11">
    <name type="scientific">Candidula unifasciata</name>
    <dbReference type="NCBI Taxonomy" id="100452"/>
    <lineage>
        <taxon>Eukaryota</taxon>
        <taxon>Metazoa</taxon>
        <taxon>Spiralia</taxon>
        <taxon>Lophotrochozoa</taxon>
        <taxon>Mollusca</taxon>
        <taxon>Gastropoda</taxon>
        <taxon>Heterobranchia</taxon>
        <taxon>Euthyneura</taxon>
        <taxon>Panpulmonata</taxon>
        <taxon>Eupulmonata</taxon>
        <taxon>Stylommatophora</taxon>
        <taxon>Helicina</taxon>
        <taxon>Helicoidea</taxon>
        <taxon>Geomitridae</taxon>
        <taxon>Candidula</taxon>
    </lineage>
</organism>